<protein>
    <submittedName>
        <fullName evidence="1">Uncharacterized protein</fullName>
    </submittedName>
</protein>
<organism evidence="1 2">
    <name type="scientific">Candidatus Giovannonibacteria bacterium RIFCSPLOWO2_12_FULL_43_26</name>
    <dbReference type="NCBI Taxonomy" id="1798363"/>
    <lineage>
        <taxon>Bacteria</taxon>
        <taxon>Candidatus Giovannoniibacteriota</taxon>
    </lineage>
</organism>
<sequence length="97" mass="10896">MAWDNGQSSALPVKILGKLTSLYLWSIYTITLEPILCEILDERKSLRPAALRRGSANGSRAKNFLPPTPSIFCRRRKFVFCKAKYAALQECVFSVAT</sequence>
<dbReference type="AlphaFoldDB" id="A0A1F5XXS6"/>
<dbReference type="EMBL" id="MFIP01000008">
    <property type="protein sequence ID" value="OGF92686.1"/>
    <property type="molecule type" value="Genomic_DNA"/>
</dbReference>
<comment type="caution">
    <text evidence="1">The sequence shown here is derived from an EMBL/GenBank/DDBJ whole genome shotgun (WGS) entry which is preliminary data.</text>
</comment>
<accession>A0A1F5XXS6</accession>
<proteinExistence type="predicted"/>
<gene>
    <name evidence="1" type="ORF">A3H05_03890</name>
</gene>
<name>A0A1F5XXS6_9BACT</name>
<dbReference type="Proteomes" id="UP000177334">
    <property type="component" value="Unassembled WGS sequence"/>
</dbReference>
<evidence type="ECO:0000313" key="1">
    <source>
        <dbReference type="EMBL" id="OGF92686.1"/>
    </source>
</evidence>
<reference evidence="1 2" key="1">
    <citation type="journal article" date="2016" name="Nat. Commun.">
        <title>Thousands of microbial genomes shed light on interconnected biogeochemical processes in an aquifer system.</title>
        <authorList>
            <person name="Anantharaman K."/>
            <person name="Brown C.T."/>
            <person name="Hug L.A."/>
            <person name="Sharon I."/>
            <person name="Castelle C.J."/>
            <person name="Probst A.J."/>
            <person name="Thomas B.C."/>
            <person name="Singh A."/>
            <person name="Wilkins M.J."/>
            <person name="Karaoz U."/>
            <person name="Brodie E.L."/>
            <person name="Williams K.H."/>
            <person name="Hubbard S.S."/>
            <person name="Banfield J.F."/>
        </authorList>
    </citation>
    <scope>NUCLEOTIDE SEQUENCE [LARGE SCALE GENOMIC DNA]</scope>
</reference>
<evidence type="ECO:0000313" key="2">
    <source>
        <dbReference type="Proteomes" id="UP000177334"/>
    </source>
</evidence>